<keyword evidence="1" id="KW-0472">Membrane</keyword>
<feature type="transmembrane region" description="Helical" evidence="1">
    <location>
        <begin position="7"/>
        <end position="28"/>
    </location>
</feature>
<sequence length="69" mass="7883">MKKTSLVILVSVLTLLPFVGLLIVPSYSKTYPEIGGLPFFYWYQILWLFLAAILFVSASLIWNRTEEGD</sequence>
<protein>
    <submittedName>
        <fullName evidence="2">DUF3311 domain-containing protein</fullName>
    </submittedName>
</protein>
<dbReference type="EMBL" id="CP133772">
    <property type="protein sequence ID" value="WYY00029.1"/>
    <property type="molecule type" value="Genomic_DNA"/>
</dbReference>
<dbReference type="Pfam" id="PF11755">
    <property type="entry name" value="DUF3311"/>
    <property type="match status" value="1"/>
</dbReference>
<dbReference type="GeneID" id="95967310"/>
<evidence type="ECO:0000313" key="2">
    <source>
        <dbReference type="EMBL" id="WYY00029.1"/>
    </source>
</evidence>
<proteinExistence type="predicted"/>
<keyword evidence="1" id="KW-1133">Transmembrane helix</keyword>
<reference evidence="2 3" key="1">
    <citation type="submission" date="2023-09" db="EMBL/GenBank/DDBJ databases">
        <authorList>
            <person name="Golyshina O.V."/>
            <person name="Lunev E.A."/>
            <person name="Bargiela R."/>
            <person name="Gaines M.C."/>
            <person name="Daum B."/>
            <person name="Bale N.J."/>
            <person name="Koenen M."/>
            <person name="Sinninghe Damst J.S."/>
            <person name="Yakimov M."/>
            <person name="Golyshin P.N."/>
        </authorList>
    </citation>
    <scope>NUCLEOTIDE SEQUENCE [LARGE SCALE GENOMIC DNA]</scope>
    <source>
        <strain evidence="2 3">M1</strain>
    </source>
</reference>
<keyword evidence="1" id="KW-0812">Transmembrane</keyword>
<keyword evidence="3" id="KW-1185">Reference proteome</keyword>
<dbReference type="InterPro" id="IPR021741">
    <property type="entry name" value="DUF3311"/>
</dbReference>
<organism evidence="2 3">
    <name type="scientific">Oxyplasma meridianum</name>
    <dbReference type="NCBI Taxonomy" id="3073602"/>
    <lineage>
        <taxon>Archaea</taxon>
        <taxon>Methanobacteriati</taxon>
        <taxon>Thermoplasmatota</taxon>
        <taxon>Thermoplasmata</taxon>
        <taxon>Thermoplasmatales</taxon>
        <taxon>Thermoplasmataceae</taxon>
        <taxon>Oxyplasma</taxon>
    </lineage>
</organism>
<dbReference type="KEGG" id="omr:OXIME_000581"/>
<evidence type="ECO:0000313" key="3">
    <source>
        <dbReference type="Proteomes" id="UP001451606"/>
    </source>
</evidence>
<name>A0AAX4NFI5_9ARCH</name>
<feature type="transmembrane region" description="Helical" evidence="1">
    <location>
        <begin position="40"/>
        <end position="62"/>
    </location>
</feature>
<gene>
    <name evidence="2" type="ORF">OXIME_000581</name>
</gene>
<dbReference type="RefSeq" id="WP_393971984.1">
    <property type="nucleotide sequence ID" value="NZ_CP133772.1"/>
</dbReference>
<evidence type="ECO:0000256" key="1">
    <source>
        <dbReference type="SAM" id="Phobius"/>
    </source>
</evidence>
<dbReference type="Proteomes" id="UP001451606">
    <property type="component" value="Chromosome"/>
</dbReference>
<dbReference type="AlphaFoldDB" id="A0AAX4NFI5"/>
<accession>A0AAX4NFI5</accession>